<dbReference type="AlphaFoldDB" id="A0AAE0XA63"/>
<keyword evidence="3" id="KW-1185">Reference proteome</keyword>
<sequence>MPSLLTIPRELQNMVVANFSVHCTPTTNAAQKRPRKSRLPPISWFMFAKAFDDHEPDRHDRAYQATLANLCLVSKACQDLATPYLYHRPLPADGPQELLVSLARTILRKPSLALHVRHLSQKGWYRPACFFTMPEMSLAEIRLFKSAAAKCYEITDSSYADIWLGVTDTDPIYMSKEGELAQFYDGNERQAIRLLRFESSLASLLMSACLNLEEITLVTRFHPSFCLPSPGNILPRLRSLEVEYDIHREHMPSAYSGTTLGDIDLVLSSAPNLARLAIKSLHKIDRTPRVTVPWSSLPSTEMIPSTLRELTFDHSMLTHSELQTILDCCPSLEKLRTHIAYSVYPKEVVPSLLQKALVSSKCASTIRTLDVDLSPVLPGGPSEDEDRRIVSLASLRALEELIIDVTSIWPGHIESETARVLVDLLPASIRTFRLFPGRIGIHTPTVLFAAVMELARSAPAYFPALRTVEVCGLDYAQAKKAKAVFEKHGVAFSNLTARGKKNGVSYESAIVVSAGGSGVYNGPDWEYDEYDHGGDDEEAEDEEAEDEEAEDEEAEDEDSDE</sequence>
<dbReference type="Proteomes" id="UP001270362">
    <property type="component" value="Unassembled WGS sequence"/>
</dbReference>
<protein>
    <submittedName>
        <fullName evidence="2">Uncharacterized protein</fullName>
    </submittedName>
</protein>
<dbReference type="InterPro" id="IPR032675">
    <property type="entry name" value="LRR_dom_sf"/>
</dbReference>
<accession>A0AAE0XA63</accession>
<comment type="caution">
    <text evidence="2">The sequence shown here is derived from an EMBL/GenBank/DDBJ whole genome shotgun (WGS) entry which is preliminary data.</text>
</comment>
<evidence type="ECO:0000256" key="1">
    <source>
        <dbReference type="SAM" id="MobiDB-lite"/>
    </source>
</evidence>
<name>A0AAE0XA63_9PEZI</name>
<gene>
    <name evidence="2" type="ORF">B0T22DRAFT_480063</name>
</gene>
<proteinExistence type="predicted"/>
<reference evidence="2" key="1">
    <citation type="journal article" date="2023" name="Mol. Phylogenet. Evol.">
        <title>Genome-scale phylogeny and comparative genomics of the fungal order Sordariales.</title>
        <authorList>
            <person name="Hensen N."/>
            <person name="Bonometti L."/>
            <person name="Westerberg I."/>
            <person name="Brannstrom I.O."/>
            <person name="Guillou S."/>
            <person name="Cros-Aarteil S."/>
            <person name="Calhoun S."/>
            <person name="Haridas S."/>
            <person name="Kuo A."/>
            <person name="Mondo S."/>
            <person name="Pangilinan J."/>
            <person name="Riley R."/>
            <person name="LaButti K."/>
            <person name="Andreopoulos B."/>
            <person name="Lipzen A."/>
            <person name="Chen C."/>
            <person name="Yan M."/>
            <person name="Daum C."/>
            <person name="Ng V."/>
            <person name="Clum A."/>
            <person name="Steindorff A."/>
            <person name="Ohm R.A."/>
            <person name="Martin F."/>
            <person name="Silar P."/>
            <person name="Natvig D.O."/>
            <person name="Lalanne C."/>
            <person name="Gautier V."/>
            <person name="Ament-Velasquez S.L."/>
            <person name="Kruys A."/>
            <person name="Hutchinson M.I."/>
            <person name="Powell A.J."/>
            <person name="Barry K."/>
            <person name="Miller A.N."/>
            <person name="Grigoriev I.V."/>
            <person name="Debuchy R."/>
            <person name="Gladieux P."/>
            <person name="Hiltunen Thoren M."/>
            <person name="Johannesson H."/>
        </authorList>
    </citation>
    <scope>NUCLEOTIDE SEQUENCE</scope>
    <source>
        <strain evidence="2">CBS 314.62</strain>
    </source>
</reference>
<organism evidence="2 3">
    <name type="scientific">Podospora appendiculata</name>
    <dbReference type="NCBI Taxonomy" id="314037"/>
    <lineage>
        <taxon>Eukaryota</taxon>
        <taxon>Fungi</taxon>
        <taxon>Dikarya</taxon>
        <taxon>Ascomycota</taxon>
        <taxon>Pezizomycotina</taxon>
        <taxon>Sordariomycetes</taxon>
        <taxon>Sordariomycetidae</taxon>
        <taxon>Sordariales</taxon>
        <taxon>Podosporaceae</taxon>
        <taxon>Podospora</taxon>
    </lineage>
</organism>
<feature type="region of interest" description="Disordered" evidence="1">
    <location>
        <begin position="519"/>
        <end position="561"/>
    </location>
</feature>
<evidence type="ECO:0000313" key="2">
    <source>
        <dbReference type="EMBL" id="KAK3688827.1"/>
    </source>
</evidence>
<evidence type="ECO:0000313" key="3">
    <source>
        <dbReference type="Proteomes" id="UP001270362"/>
    </source>
</evidence>
<feature type="compositionally biased region" description="Acidic residues" evidence="1">
    <location>
        <begin position="525"/>
        <end position="561"/>
    </location>
</feature>
<dbReference type="Gene3D" id="3.80.10.10">
    <property type="entry name" value="Ribonuclease Inhibitor"/>
    <property type="match status" value="1"/>
</dbReference>
<reference evidence="2" key="2">
    <citation type="submission" date="2023-06" db="EMBL/GenBank/DDBJ databases">
        <authorList>
            <consortium name="Lawrence Berkeley National Laboratory"/>
            <person name="Haridas S."/>
            <person name="Hensen N."/>
            <person name="Bonometti L."/>
            <person name="Westerberg I."/>
            <person name="Brannstrom I.O."/>
            <person name="Guillou S."/>
            <person name="Cros-Aarteil S."/>
            <person name="Calhoun S."/>
            <person name="Kuo A."/>
            <person name="Mondo S."/>
            <person name="Pangilinan J."/>
            <person name="Riley R."/>
            <person name="Labutti K."/>
            <person name="Andreopoulos B."/>
            <person name="Lipzen A."/>
            <person name="Chen C."/>
            <person name="Yanf M."/>
            <person name="Daum C."/>
            <person name="Ng V."/>
            <person name="Clum A."/>
            <person name="Steindorff A."/>
            <person name="Ohm R."/>
            <person name="Martin F."/>
            <person name="Silar P."/>
            <person name="Natvig D."/>
            <person name="Lalanne C."/>
            <person name="Gautier V."/>
            <person name="Ament-Velasquez S.L."/>
            <person name="Kruys A."/>
            <person name="Hutchinson M.I."/>
            <person name="Powell A.J."/>
            <person name="Barry K."/>
            <person name="Miller A.N."/>
            <person name="Grigoriev I.V."/>
            <person name="Debuchy R."/>
            <person name="Gladieux P."/>
            <person name="Thoren M.H."/>
            <person name="Johannesson H."/>
        </authorList>
    </citation>
    <scope>NUCLEOTIDE SEQUENCE</scope>
    <source>
        <strain evidence="2">CBS 314.62</strain>
    </source>
</reference>
<dbReference type="EMBL" id="JAULSO010000002">
    <property type="protein sequence ID" value="KAK3688827.1"/>
    <property type="molecule type" value="Genomic_DNA"/>
</dbReference>
<dbReference type="SUPFAM" id="SSF52047">
    <property type="entry name" value="RNI-like"/>
    <property type="match status" value="1"/>
</dbReference>